<dbReference type="PROSITE" id="PS50231">
    <property type="entry name" value="RICIN_B_LECTIN"/>
    <property type="match status" value="1"/>
</dbReference>
<evidence type="ECO:0000313" key="3">
    <source>
        <dbReference type="EMBL" id="MXY95649.1"/>
    </source>
</evidence>
<evidence type="ECO:0000256" key="1">
    <source>
        <dbReference type="SAM" id="MobiDB-lite"/>
    </source>
</evidence>
<comment type="caution">
    <text evidence="3">The sequence shown here is derived from an EMBL/GenBank/DDBJ whole genome shotgun (WGS) entry which is preliminary data.</text>
</comment>
<keyword evidence="3" id="KW-0430">Lectin</keyword>
<sequence length="227" mass="24151">MAKPLEPRHFQVFSRACQGFFLCLATLFLAACQLAIQPLESPSPPAVVDESPTPVEAAPEPTEVSVPASPGLIQLLDPLDEPEFYCVDVPGFGRSLNLQGALTAHTCKPGADDEMFLFNSPAVGQISMPAYDLCVEASGEEPGSTLQLAGCADAPLQRFRYDDNGQIRLEQGTADGELCLTVGPEPGEPTGGPSHLRRTLTLENCSQIEETRTLWTVGSPNVTAGEP</sequence>
<evidence type="ECO:0000259" key="2">
    <source>
        <dbReference type="Pfam" id="PF00652"/>
    </source>
</evidence>
<organism evidence="3">
    <name type="scientific">Caldilineaceae bacterium SB0664_bin_27</name>
    <dbReference type="NCBI Taxonomy" id="2605260"/>
    <lineage>
        <taxon>Bacteria</taxon>
        <taxon>Bacillati</taxon>
        <taxon>Chloroflexota</taxon>
        <taxon>Caldilineae</taxon>
        <taxon>Caldilineales</taxon>
        <taxon>Caldilineaceae</taxon>
    </lineage>
</organism>
<dbReference type="Gene3D" id="2.80.10.50">
    <property type="match status" value="1"/>
</dbReference>
<feature type="domain" description="Ricin B lectin" evidence="2">
    <location>
        <begin position="123"/>
        <end position="207"/>
    </location>
</feature>
<protein>
    <submittedName>
        <fullName evidence="3">Ricin-type beta-trefoil lectin domain protein</fullName>
    </submittedName>
</protein>
<dbReference type="GO" id="GO:0030246">
    <property type="term" value="F:carbohydrate binding"/>
    <property type="evidence" value="ECO:0007669"/>
    <property type="project" value="UniProtKB-KW"/>
</dbReference>
<feature type="compositionally biased region" description="Low complexity" evidence="1">
    <location>
        <begin position="50"/>
        <end position="65"/>
    </location>
</feature>
<dbReference type="InterPro" id="IPR035992">
    <property type="entry name" value="Ricin_B-like_lectins"/>
</dbReference>
<dbReference type="EMBL" id="VXRG01000167">
    <property type="protein sequence ID" value="MXY95649.1"/>
    <property type="molecule type" value="Genomic_DNA"/>
</dbReference>
<accession>A0A6B0Z087</accession>
<dbReference type="AlphaFoldDB" id="A0A6B0Z087"/>
<proteinExistence type="predicted"/>
<dbReference type="PROSITE" id="PS51257">
    <property type="entry name" value="PROKAR_LIPOPROTEIN"/>
    <property type="match status" value="1"/>
</dbReference>
<name>A0A6B0Z087_9CHLR</name>
<gene>
    <name evidence="3" type="ORF">F4Y42_19605</name>
</gene>
<feature type="region of interest" description="Disordered" evidence="1">
    <location>
        <begin position="43"/>
        <end position="65"/>
    </location>
</feature>
<dbReference type="SUPFAM" id="SSF50370">
    <property type="entry name" value="Ricin B-like lectins"/>
    <property type="match status" value="1"/>
</dbReference>
<dbReference type="Pfam" id="PF00652">
    <property type="entry name" value="Ricin_B_lectin"/>
    <property type="match status" value="1"/>
</dbReference>
<reference evidence="3" key="1">
    <citation type="submission" date="2019-09" db="EMBL/GenBank/DDBJ databases">
        <title>Characterisation of the sponge microbiome using genome-centric metagenomics.</title>
        <authorList>
            <person name="Engelberts J.P."/>
            <person name="Robbins S.J."/>
            <person name="De Goeij J.M."/>
            <person name="Aranda M."/>
            <person name="Bell S.C."/>
            <person name="Webster N.S."/>
        </authorList>
    </citation>
    <scope>NUCLEOTIDE SEQUENCE</scope>
    <source>
        <strain evidence="3">SB0664_bin_27</strain>
    </source>
</reference>
<dbReference type="InterPro" id="IPR000772">
    <property type="entry name" value="Ricin_B_lectin"/>
</dbReference>